<sequence length="106" mass="11810">MGGMKEDGRNLKAKEAVLCAFLAREIFGVERYRQYGEPPKLSREHGDCQQTGAGEEPEIPADVLRDYEKLVIYHGLLRAADCGRREGILVNDAMGPVHAVIDVWLV</sequence>
<evidence type="ECO:0000313" key="1">
    <source>
        <dbReference type="EMBL" id="KAK3050268.1"/>
    </source>
</evidence>
<accession>A0AAJ0DAG4</accession>
<gene>
    <name evidence="1" type="ORF">LTR09_008417</name>
</gene>
<evidence type="ECO:0000313" key="2">
    <source>
        <dbReference type="Proteomes" id="UP001271007"/>
    </source>
</evidence>
<comment type="caution">
    <text evidence="1">The sequence shown here is derived from an EMBL/GenBank/DDBJ whole genome shotgun (WGS) entry which is preliminary data.</text>
</comment>
<dbReference type="EMBL" id="JAWDJX010000033">
    <property type="protein sequence ID" value="KAK3050268.1"/>
    <property type="molecule type" value="Genomic_DNA"/>
</dbReference>
<dbReference type="Proteomes" id="UP001271007">
    <property type="component" value="Unassembled WGS sequence"/>
</dbReference>
<protein>
    <submittedName>
        <fullName evidence="1">Uncharacterized protein</fullName>
    </submittedName>
</protein>
<proteinExistence type="predicted"/>
<keyword evidence="2" id="KW-1185">Reference proteome</keyword>
<dbReference type="AlphaFoldDB" id="A0AAJ0DAG4"/>
<name>A0AAJ0DAG4_9PEZI</name>
<organism evidence="1 2">
    <name type="scientific">Extremus antarcticus</name>
    <dbReference type="NCBI Taxonomy" id="702011"/>
    <lineage>
        <taxon>Eukaryota</taxon>
        <taxon>Fungi</taxon>
        <taxon>Dikarya</taxon>
        <taxon>Ascomycota</taxon>
        <taxon>Pezizomycotina</taxon>
        <taxon>Dothideomycetes</taxon>
        <taxon>Dothideomycetidae</taxon>
        <taxon>Mycosphaerellales</taxon>
        <taxon>Extremaceae</taxon>
        <taxon>Extremus</taxon>
    </lineage>
</organism>
<reference evidence="1" key="1">
    <citation type="submission" date="2023-04" db="EMBL/GenBank/DDBJ databases">
        <title>Black Yeasts Isolated from many extreme environments.</title>
        <authorList>
            <person name="Coleine C."/>
            <person name="Stajich J.E."/>
            <person name="Selbmann L."/>
        </authorList>
    </citation>
    <scope>NUCLEOTIDE SEQUENCE</scope>
    <source>
        <strain evidence="1">CCFEE 5312</strain>
    </source>
</reference>